<dbReference type="OrthoDB" id="5314997at2759"/>
<evidence type="ECO:0000313" key="2">
    <source>
        <dbReference type="Proteomes" id="UP000799291"/>
    </source>
</evidence>
<reference evidence="1" key="1">
    <citation type="journal article" date="2020" name="Stud. Mycol.">
        <title>101 Dothideomycetes genomes: a test case for predicting lifestyles and emergence of pathogens.</title>
        <authorList>
            <person name="Haridas S."/>
            <person name="Albert R."/>
            <person name="Binder M."/>
            <person name="Bloem J."/>
            <person name="Labutti K."/>
            <person name="Salamov A."/>
            <person name="Andreopoulos B."/>
            <person name="Baker S."/>
            <person name="Barry K."/>
            <person name="Bills G."/>
            <person name="Bluhm B."/>
            <person name="Cannon C."/>
            <person name="Castanera R."/>
            <person name="Culley D."/>
            <person name="Daum C."/>
            <person name="Ezra D."/>
            <person name="Gonzalez J."/>
            <person name="Henrissat B."/>
            <person name="Kuo A."/>
            <person name="Liang C."/>
            <person name="Lipzen A."/>
            <person name="Lutzoni F."/>
            <person name="Magnuson J."/>
            <person name="Mondo S."/>
            <person name="Nolan M."/>
            <person name="Ohm R."/>
            <person name="Pangilinan J."/>
            <person name="Park H.-J."/>
            <person name="Ramirez L."/>
            <person name="Alfaro M."/>
            <person name="Sun H."/>
            <person name="Tritt A."/>
            <person name="Yoshinaga Y."/>
            <person name="Zwiers L.-H."/>
            <person name="Turgeon B."/>
            <person name="Goodwin S."/>
            <person name="Spatafora J."/>
            <person name="Crous P."/>
            <person name="Grigoriev I."/>
        </authorList>
    </citation>
    <scope>NUCLEOTIDE SEQUENCE</scope>
    <source>
        <strain evidence="1">CBS 122367</strain>
    </source>
</reference>
<dbReference type="AlphaFoldDB" id="A0A6G1INV1"/>
<organism evidence="1 2">
    <name type="scientific">Lentithecium fluviatile CBS 122367</name>
    <dbReference type="NCBI Taxonomy" id="1168545"/>
    <lineage>
        <taxon>Eukaryota</taxon>
        <taxon>Fungi</taxon>
        <taxon>Dikarya</taxon>
        <taxon>Ascomycota</taxon>
        <taxon>Pezizomycotina</taxon>
        <taxon>Dothideomycetes</taxon>
        <taxon>Pleosporomycetidae</taxon>
        <taxon>Pleosporales</taxon>
        <taxon>Massarineae</taxon>
        <taxon>Lentitheciaceae</taxon>
        <taxon>Lentithecium</taxon>
    </lineage>
</organism>
<gene>
    <name evidence="1" type="ORF">K458DRAFT_115773</name>
</gene>
<sequence>MAPLTQPFRFTAPPAEIRLMIYERLPITTRHAQIPTFMSGKGPVAFIIRSLPVGIFQTCKLVHAEALPIMEAKFRQLRAYPSQLFISADLASESRSRDDVAEGTAALMALWRTIDDIGLINEDWRAYFIQRQLDKTVFWKSPDSNHVIVNKFISHAAARGEAGPRGFQVCFDCSGGYIGKLLQDFSPAESNTIGMLFQYLLVLELYGSKTPCFLQPLDGPDCAHHTPSRRGLRNFFETASGGNETAELYEEEWAQEWAEGNTY</sequence>
<accession>A0A6G1INV1</accession>
<keyword evidence="2" id="KW-1185">Reference proteome</keyword>
<name>A0A6G1INV1_9PLEO</name>
<dbReference type="EMBL" id="MU005602">
    <property type="protein sequence ID" value="KAF2679663.1"/>
    <property type="molecule type" value="Genomic_DNA"/>
</dbReference>
<proteinExistence type="predicted"/>
<dbReference type="Proteomes" id="UP000799291">
    <property type="component" value="Unassembled WGS sequence"/>
</dbReference>
<protein>
    <submittedName>
        <fullName evidence="1">Uncharacterized protein</fullName>
    </submittedName>
</protein>
<evidence type="ECO:0000313" key="1">
    <source>
        <dbReference type="EMBL" id="KAF2679663.1"/>
    </source>
</evidence>